<dbReference type="Pfam" id="PF14318">
    <property type="entry name" value="Mononeg_mRNAcap"/>
    <property type="match status" value="1"/>
</dbReference>
<dbReference type="AlphaFoldDB" id="A0A8S1BB96"/>
<evidence type="ECO:0000313" key="4">
    <source>
        <dbReference type="Proteomes" id="UP000494106"/>
    </source>
</evidence>
<evidence type="ECO:0000313" key="3">
    <source>
        <dbReference type="EMBL" id="CAB3260033.1"/>
    </source>
</evidence>
<evidence type="ECO:0000259" key="1">
    <source>
        <dbReference type="Pfam" id="PF14318"/>
    </source>
</evidence>
<dbReference type="Proteomes" id="UP000494106">
    <property type="component" value="Unassembled WGS sequence"/>
</dbReference>
<name>A0A8S1BB96_ARCPL</name>
<evidence type="ECO:0000313" key="2">
    <source>
        <dbReference type="EMBL" id="CAB3241748.1"/>
    </source>
</evidence>
<keyword evidence="4" id="KW-1185">Reference proteome</keyword>
<dbReference type="InterPro" id="IPR026890">
    <property type="entry name" value="Mononeg_mRNAcap"/>
</dbReference>
<comment type="caution">
    <text evidence="3">The sequence shown here is derived from an EMBL/GenBank/DDBJ whole genome shotgun (WGS) entry which is preliminary data.</text>
</comment>
<feature type="domain" description="Mononegavirales mRNA-capping" evidence="1">
    <location>
        <begin position="9"/>
        <end position="139"/>
    </location>
</feature>
<dbReference type="EMBL" id="CADEBD010000311">
    <property type="protein sequence ID" value="CAB3241748.1"/>
    <property type="molecule type" value="Genomic_DNA"/>
</dbReference>
<proteinExistence type="predicted"/>
<dbReference type="OrthoDB" id="7445678at2759"/>
<evidence type="ECO:0000313" key="5">
    <source>
        <dbReference type="Proteomes" id="UP000494256"/>
    </source>
</evidence>
<sequence>MESYSFTQSLSQALQLRSWVKGDVGLTRLIDSIIQEKTDASEEDLERRTAHVYSGSLTHRLPCPTMSRGGQSNSTSNFASHVRISSSTATAYAKKGEDYTICFQAVLLHSIASLNIMYQKYGCLPNRMAVVLSRGCCTWTIPPEVFTLASSTYQGVPIPTATLHIEPLQETYLPYDPPVVGLEQSYAAHMAYKFAVWILNRRDTTHISTLEKRAVDDISTPPFINLSEACRLHVEYFFEFLAGYLVVLDVSFSSDPNSILNELRKSPNRTGFDDLIDTLVLSGLTHSFCALTRSSPIDLQNREGWQDICSLGGLEQWPIT</sequence>
<dbReference type="Proteomes" id="UP000494256">
    <property type="component" value="Unassembled WGS sequence"/>
</dbReference>
<reference evidence="4 5" key="1">
    <citation type="submission" date="2020-04" db="EMBL/GenBank/DDBJ databases">
        <authorList>
            <person name="Wallbank WR R."/>
            <person name="Pardo Diaz C."/>
            <person name="Kozak K."/>
            <person name="Martin S."/>
            <person name="Jiggins C."/>
            <person name="Moest M."/>
            <person name="Warren A I."/>
            <person name="Byers J.R.P. K."/>
            <person name="Montejo-Kovacevich G."/>
            <person name="Yen C E."/>
        </authorList>
    </citation>
    <scope>NUCLEOTIDE SEQUENCE [LARGE SCALE GENOMIC DNA]</scope>
</reference>
<organism evidence="3 4">
    <name type="scientific">Arctia plantaginis</name>
    <name type="common">Wood tiger moth</name>
    <name type="synonym">Phalaena plantaginis</name>
    <dbReference type="NCBI Taxonomy" id="874455"/>
    <lineage>
        <taxon>Eukaryota</taxon>
        <taxon>Metazoa</taxon>
        <taxon>Ecdysozoa</taxon>
        <taxon>Arthropoda</taxon>
        <taxon>Hexapoda</taxon>
        <taxon>Insecta</taxon>
        <taxon>Pterygota</taxon>
        <taxon>Neoptera</taxon>
        <taxon>Endopterygota</taxon>
        <taxon>Lepidoptera</taxon>
        <taxon>Glossata</taxon>
        <taxon>Ditrysia</taxon>
        <taxon>Noctuoidea</taxon>
        <taxon>Erebidae</taxon>
        <taxon>Arctiinae</taxon>
        <taxon>Arctia</taxon>
    </lineage>
</organism>
<gene>
    <name evidence="3" type="ORF">APLA_LOCUS17191</name>
    <name evidence="2" type="ORF">APLA_LOCUS9595</name>
</gene>
<protein>
    <recommendedName>
        <fullName evidence="1">Mononegavirales mRNA-capping domain-containing protein</fullName>
    </recommendedName>
</protein>
<dbReference type="EMBL" id="CADEBC010000674">
    <property type="protein sequence ID" value="CAB3260033.1"/>
    <property type="molecule type" value="Genomic_DNA"/>
</dbReference>
<accession>A0A8S1BB96</accession>